<dbReference type="PROSITE" id="PS50110">
    <property type="entry name" value="RESPONSE_REGULATORY"/>
    <property type="match status" value="1"/>
</dbReference>
<dbReference type="Gene3D" id="1.10.10.60">
    <property type="entry name" value="Homeodomain-like"/>
    <property type="match status" value="2"/>
</dbReference>
<dbReference type="OrthoDB" id="1769137at2"/>
<feature type="domain" description="HTH araC/xylS-type" evidence="5">
    <location>
        <begin position="390"/>
        <end position="488"/>
    </location>
</feature>
<dbReference type="RefSeq" id="WP_113034066.1">
    <property type="nucleotide sequence ID" value="NZ_QMFB01000018.1"/>
</dbReference>
<dbReference type="GO" id="GO:0000160">
    <property type="term" value="P:phosphorelay signal transduction system"/>
    <property type="evidence" value="ECO:0007669"/>
    <property type="project" value="InterPro"/>
</dbReference>
<keyword evidence="4" id="KW-0597">Phosphoprotein</keyword>
<keyword evidence="1" id="KW-0805">Transcription regulation</keyword>
<dbReference type="SMART" id="SM00448">
    <property type="entry name" value="REC"/>
    <property type="match status" value="1"/>
</dbReference>
<evidence type="ECO:0008006" key="9">
    <source>
        <dbReference type="Google" id="ProtNLM"/>
    </source>
</evidence>
<dbReference type="PROSITE" id="PS01124">
    <property type="entry name" value="HTH_ARAC_FAMILY_2"/>
    <property type="match status" value="1"/>
</dbReference>
<evidence type="ECO:0000256" key="2">
    <source>
        <dbReference type="ARBA" id="ARBA00023125"/>
    </source>
</evidence>
<keyword evidence="8" id="KW-1185">Reference proteome</keyword>
<dbReference type="Proteomes" id="UP000250369">
    <property type="component" value="Unassembled WGS sequence"/>
</dbReference>
<reference evidence="7 8" key="1">
    <citation type="journal article" date="2009" name="Int. J. Syst. Evol. Microbiol.">
        <title>Paenibacillus contaminans sp. nov., isolated from a contaminated laboratory plate.</title>
        <authorList>
            <person name="Chou J.H."/>
            <person name="Lee J.H."/>
            <person name="Lin M.C."/>
            <person name="Chang P.S."/>
            <person name="Arun A.B."/>
            <person name="Young C.C."/>
            <person name="Chen W.M."/>
        </authorList>
    </citation>
    <scope>NUCLEOTIDE SEQUENCE [LARGE SCALE GENOMIC DNA]</scope>
    <source>
        <strain evidence="7 8">CKOBP-6</strain>
    </source>
</reference>
<dbReference type="InterPro" id="IPR001789">
    <property type="entry name" value="Sig_transdc_resp-reg_receiver"/>
</dbReference>
<dbReference type="InterPro" id="IPR009057">
    <property type="entry name" value="Homeodomain-like_sf"/>
</dbReference>
<evidence type="ECO:0000313" key="7">
    <source>
        <dbReference type="EMBL" id="RAV17700.1"/>
    </source>
</evidence>
<feature type="modified residue" description="4-aspartylphosphate" evidence="4">
    <location>
        <position position="55"/>
    </location>
</feature>
<dbReference type="GO" id="GO:0043565">
    <property type="term" value="F:sequence-specific DNA binding"/>
    <property type="evidence" value="ECO:0007669"/>
    <property type="project" value="InterPro"/>
</dbReference>
<dbReference type="GO" id="GO:0003700">
    <property type="term" value="F:DNA-binding transcription factor activity"/>
    <property type="evidence" value="ECO:0007669"/>
    <property type="project" value="InterPro"/>
</dbReference>
<dbReference type="Gene3D" id="3.40.50.2300">
    <property type="match status" value="1"/>
</dbReference>
<comment type="caution">
    <text evidence="7">The sequence shown here is derived from an EMBL/GenBank/DDBJ whole genome shotgun (WGS) entry which is preliminary data.</text>
</comment>
<dbReference type="SUPFAM" id="SSF46689">
    <property type="entry name" value="Homeodomain-like"/>
    <property type="match status" value="2"/>
</dbReference>
<dbReference type="PANTHER" id="PTHR43280:SF28">
    <property type="entry name" value="HTH-TYPE TRANSCRIPTIONAL ACTIVATOR RHAS"/>
    <property type="match status" value="1"/>
</dbReference>
<keyword evidence="3" id="KW-0804">Transcription</keyword>
<dbReference type="EMBL" id="QMFB01000018">
    <property type="protein sequence ID" value="RAV17700.1"/>
    <property type="molecule type" value="Genomic_DNA"/>
</dbReference>
<dbReference type="CDD" id="cd17536">
    <property type="entry name" value="REC_YesN-like"/>
    <property type="match status" value="1"/>
</dbReference>
<keyword evidence="2" id="KW-0238">DNA-binding</keyword>
<dbReference type="AlphaFoldDB" id="A0A329MCX0"/>
<name>A0A329MCX0_9BACL</name>
<proteinExistence type="predicted"/>
<gene>
    <name evidence="7" type="ORF">DQG23_26615</name>
</gene>
<organism evidence="7 8">
    <name type="scientific">Paenibacillus contaminans</name>
    <dbReference type="NCBI Taxonomy" id="450362"/>
    <lineage>
        <taxon>Bacteria</taxon>
        <taxon>Bacillati</taxon>
        <taxon>Bacillota</taxon>
        <taxon>Bacilli</taxon>
        <taxon>Bacillales</taxon>
        <taxon>Paenibacillaceae</taxon>
        <taxon>Paenibacillus</taxon>
    </lineage>
</organism>
<dbReference type="Pfam" id="PF00072">
    <property type="entry name" value="Response_reg"/>
    <property type="match status" value="1"/>
</dbReference>
<evidence type="ECO:0000259" key="6">
    <source>
        <dbReference type="PROSITE" id="PS50110"/>
    </source>
</evidence>
<dbReference type="PANTHER" id="PTHR43280">
    <property type="entry name" value="ARAC-FAMILY TRANSCRIPTIONAL REGULATOR"/>
    <property type="match status" value="1"/>
</dbReference>
<sequence>MWTILIVEDEAHVRKSLRKNGCWEESGFTVIGEASNGETALAFIKEHRPDLVICDIVMPIMNGIDLLKKTKESDMTGLFVMLTCMNEFEYARLALQNGAFDYMLKLSMNTEALRNMLGKVDAELRRLAGQTSLRTLVEVQPLYAAMWERLTDVKQEPAAEPYGKYMEAMPPYVTVCSALNGNEPFTVNEFSALQLTERDTHAIVHRFSAMGITTLFYWSRTEPKARPLQGRTSSFPLVICVSVPRERLFEAWKSVLWKLDECWYNGEKQVYYVDRGLRDCGSEHMLSWKIERTLIQYFEQAKLKECEALLEEIWNRMEQDAFPIYRVKHAANQFDKLLFRISPYATAVPCDLSMCTSHQELKNKLLARLRSGMGGGKRGKDSFTDHGEINKILDYIHEQYGEPITLKSMARFVALEEHYLSSLFKKKTGWNFIDYLHGVRIEKAKHFLDHSGMTVHEVGKRVGFVNDNYFIKIFKRFADMTPNMYRQAKGNDSGSGST</sequence>
<feature type="domain" description="Response regulatory" evidence="6">
    <location>
        <begin position="3"/>
        <end position="120"/>
    </location>
</feature>
<evidence type="ECO:0000256" key="3">
    <source>
        <dbReference type="ARBA" id="ARBA00023163"/>
    </source>
</evidence>
<evidence type="ECO:0000259" key="5">
    <source>
        <dbReference type="PROSITE" id="PS01124"/>
    </source>
</evidence>
<protein>
    <recommendedName>
        <fullName evidence="9">DNA-binding response regulator</fullName>
    </recommendedName>
</protein>
<evidence type="ECO:0000256" key="4">
    <source>
        <dbReference type="PROSITE-ProRule" id="PRU00169"/>
    </source>
</evidence>
<dbReference type="InterPro" id="IPR011006">
    <property type="entry name" value="CheY-like_superfamily"/>
</dbReference>
<dbReference type="SUPFAM" id="SSF52172">
    <property type="entry name" value="CheY-like"/>
    <property type="match status" value="1"/>
</dbReference>
<accession>A0A329MCX0</accession>
<dbReference type="InterPro" id="IPR018060">
    <property type="entry name" value="HTH_AraC"/>
</dbReference>
<evidence type="ECO:0000313" key="8">
    <source>
        <dbReference type="Proteomes" id="UP000250369"/>
    </source>
</evidence>
<dbReference type="Pfam" id="PF12833">
    <property type="entry name" value="HTH_18"/>
    <property type="match status" value="1"/>
</dbReference>
<dbReference type="SMART" id="SM00342">
    <property type="entry name" value="HTH_ARAC"/>
    <property type="match status" value="1"/>
</dbReference>
<evidence type="ECO:0000256" key="1">
    <source>
        <dbReference type="ARBA" id="ARBA00023015"/>
    </source>
</evidence>